<evidence type="ECO:0000256" key="4">
    <source>
        <dbReference type="ARBA" id="ARBA00022989"/>
    </source>
</evidence>
<dbReference type="PANTHER" id="PTHR30485">
    <property type="entry name" value="NI/FE-HYDROGENASE 1 B-TYPE CYTOCHROME SUBUNIT"/>
    <property type="match status" value="1"/>
</dbReference>
<evidence type="ECO:0000259" key="7">
    <source>
        <dbReference type="Pfam" id="PF01292"/>
    </source>
</evidence>
<keyword evidence="4 6" id="KW-1133">Transmembrane helix</keyword>
<feature type="transmembrane region" description="Helical" evidence="6">
    <location>
        <begin position="162"/>
        <end position="180"/>
    </location>
</feature>
<evidence type="ECO:0000256" key="2">
    <source>
        <dbReference type="ARBA" id="ARBA00022475"/>
    </source>
</evidence>
<dbReference type="SUPFAM" id="SSF81342">
    <property type="entry name" value="Transmembrane di-heme cytochromes"/>
    <property type="match status" value="1"/>
</dbReference>
<keyword evidence="5 6" id="KW-0472">Membrane</keyword>
<dbReference type="InterPro" id="IPR011577">
    <property type="entry name" value="Cyt_b561_bac/Ni-Hgenase"/>
</dbReference>
<evidence type="ECO:0000256" key="3">
    <source>
        <dbReference type="ARBA" id="ARBA00022692"/>
    </source>
</evidence>
<dbReference type="GO" id="GO:0020037">
    <property type="term" value="F:heme binding"/>
    <property type="evidence" value="ECO:0007669"/>
    <property type="project" value="TreeGrafter"/>
</dbReference>
<evidence type="ECO:0000256" key="6">
    <source>
        <dbReference type="SAM" id="Phobius"/>
    </source>
</evidence>
<evidence type="ECO:0000313" key="8">
    <source>
        <dbReference type="EMBL" id="UZW76293.1"/>
    </source>
</evidence>
<evidence type="ECO:0000256" key="1">
    <source>
        <dbReference type="ARBA" id="ARBA00004651"/>
    </source>
</evidence>
<feature type="transmembrane region" description="Helical" evidence="6">
    <location>
        <begin position="21"/>
        <end position="41"/>
    </location>
</feature>
<dbReference type="GO" id="GO:0009055">
    <property type="term" value="F:electron transfer activity"/>
    <property type="evidence" value="ECO:0007669"/>
    <property type="project" value="InterPro"/>
</dbReference>
<keyword evidence="9" id="KW-1185">Reference proteome</keyword>
<proteinExistence type="predicted"/>
<evidence type="ECO:0000256" key="5">
    <source>
        <dbReference type="ARBA" id="ARBA00023136"/>
    </source>
</evidence>
<dbReference type="AlphaFoldDB" id="A0A9E8HPD1"/>
<organism evidence="8 9">
    <name type="scientific">Alkalimarinus sediminis</name>
    <dbReference type="NCBI Taxonomy" id="1632866"/>
    <lineage>
        <taxon>Bacteria</taxon>
        <taxon>Pseudomonadati</taxon>
        <taxon>Pseudomonadota</taxon>
        <taxon>Gammaproteobacteria</taxon>
        <taxon>Alteromonadales</taxon>
        <taxon>Alteromonadaceae</taxon>
        <taxon>Alkalimarinus</taxon>
    </lineage>
</organism>
<dbReference type="GO" id="GO:0022904">
    <property type="term" value="P:respiratory electron transport chain"/>
    <property type="evidence" value="ECO:0007669"/>
    <property type="project" value="InterPro"/>
</dbReference>
<accession>A0A9E8HPD1</accession>
<gene>
    <name evidence="8" type="ORF">NNL22_06835</name>
</gene>
<dbReference type="Gene3D" id="1.20.950.20">
    <property type="entry name" value="Transmembrane di-heme cytochromes, Chain C"/>
    <property type="match status" value="1"/>
</dbReference>
<feature type="transmembrane region" description="Helical" evidence="6">
    <location>
        <begin position="109"/>
        <end position="134"/>
    </location>
</feature>
<dbReference type="KEGG" id="asem:NNL22_06835"/>
<dbReference type="PANTHER" id="PTHR30485:SF2">
    <property type="entry name" value="BLL0597 PROTEIN"/>
    <property type="match status" value="1"/>
</dbReference>
<reference evidence="8" key="1">
    <citation type="submission" date="2022-07" db="EMBL/GenBank/DDBJ databases">
        <title>Alkalimarinus sp. nov., isolated from gut of a Alitta virens.</title>
        <authorList>
            <person name="Yang A.I."/>
            <person name="Shin N.-R."/>
        </authorList>
    </citation>
    <scope>NUCLEOTIDE SEQUENCE</scope>
    <source>
        <strain evidence="8">FA028</strain>
    </source>
</reference>
<keyword evidence="3 6" id="KW-0812">Transmembrane</keyword>
<dbReference type="Pfam" id="PF01292">
    <property type="entry name" value="Ni_hydr_CYTB"/>
    <property type="match status" value="1"/>
</dbReference>
<dbReference type="GO" id="GO:0005886">
    <property type="term" value="C:plasma membrane"/>
    <property type="evidence" value="ECO:0007669"/>
    <property type="project" value="UniProtKB-SubCell"/>
</dbReference>
<feature type="transmembrane region" description="Helical" evidence="6">
    <location>
        <begin position="53"/>
        <end position="71"/>
    </location>
</feature>
<name>A0A9E8HPD1_9ALTE</name>
<dbReference type="RefSeq" id="WP_251812071.1">
    <property type="nucleotide sequence ID" value="NZ_CP101527.1"/>
</dbReference>
<keyword evidence="2" id="KW-1003">Cell membrane</keyword>
<sequence>MTNTAKNSPTVPHTSEKEVSVWDPLVRIFHWVLVGAFFTAYITEEDFLTIHSWAGYTVLGLLIFRIIWGVIGTKHARFKDFVFTPKYTIQFLKDTFSLKAKRYLGHNPAGGAMVILLILSLIVTTFSGLMILGIEEAQGPLAPWLSGASHSLGDLFEELHEFFANFTLFLVFVHVAGVLIESMIHGENLIVSMFSGTKRSNKTPK</sequence>
<dbReference type="EMBL" id="CP101527">
    <property type="protein sequence ID" value="UZW76293.1"/>
    <property type="molecule type" value="Genomic_DNA"/>
</dbReference>
<dbReference type="InterPro" id="IPR016174">
    <property type="entry name" value="Di-haem_cyt_TM"/>
</dbReference>
<dbReference type="Proteomes" id="UP001164472">
    <property type="component" value="Chromosome"/>
</dbReference>
<dbReference type="InterPro" id="IPR051542">
    <property type="entry name" value="Hydrogenase_cytochrome"/>
</dbReference>
<evidence type="ECO:0000313" key="9">
    <source>
        <dbReference type="Proteomes" id="UP001164472"/>
    </source>
</evidence>
<feature type="domain" description="Cytochrome b561 bacterial/Ni-hydrogenase" evidence="7">
    <location>
        <begin position="21"/>
        <end position="196"/>
    </location>
</feature>
<comment type="subcellular location">
    <subcellularLocation>
        <location evidence="1">Cell membrane</location>
        <topology evidence="1">Multi-pass membrane protein</topology>
    </subcellularLocation>
</comment>
<protein>
    <submittedName>
        <fullName evidence="8">Cytochrome b/b6 domain-containing protein</fullName>
    </submittedName>
</protein>